<dbReference type="GO" id="GO:0071513">
    <property type="term" value="C:phosphopantothenoylcysteine decarboxylase complex"/>
    <property type="evidence" value="ECO:0007669"/>
    <property type="project" value="TreeGrafter"/>
</dbReference>
<comment type="function">
    <text evidence="3">Catalyzes two sequential steps in the biosynthesis of coenzyme A. In the first step cysteine is conjugated to 4'-phosphopantothenate to form 4-phosphopantothenoylcysteine. In the second step the latter compound is decarboxylated to form 4'-phosphopantotheine.</text>
</comment>
<dbReference type="HAMAP" id="MF_02225">
    <property type="entry name" value="CoaBC"/>
    <property type="match status" value="1"/>
</dbReference>
<comment type="caution">
    <text evidence="3">Lacks conserved residue(s) required for the propagation of feature annotation.</text>
</comment>
<comment type="pathway">
    <text evidence="3 4">Cofactor biosynthesis; coenzyme A biosynthesis; CoA from (R)-pantothenate: step 3/5.</text>
</comment>
<evidence type="ECO:0000256" key="3">
    <source>
        <dbReference type="HAMAP-Rule" id="MF_02225"/>
    </source>
</evidence>
<dbReference type="SUPFAM" id="SSF52507">
    <property type="entry name" value="Homo-oligomeric flavin-containing Cys decarboxylases, HFCD"/>
    <property type="match status" value="1"/>
</dbReference>
<comment type="catalytic activity">
    <reaction evidence="3 4">
        <text>N-[(R)-4-phosphopantothenoyl]-L-cysteine + H(+) = (R)-4'-phosphopantetheine + CO2</text>
        <dbReference type="Rhea" id="RHEA:16793"/>
        <dbReference type="ChEBI" id="CHEBI:15378"/>
        <dbReference type="ChEBI" id="CHEBI:16526"/>
        <dbReference type="ChEBI" id="CHEBI:59458"/>
        <dbReference type="ChEBI" id="CHEBI:61723"/>
        <dbReference type="EC" id="4.1.1.36"/>
    </reaction>
</comment>
<dbReference type="EC" id="4.1.1.36" evidence="3"/>
<dbReference type="GO" id="GO:0004632">
    <property type="term" value="F:phosphopantothenate--cysteine ligase activity"/>
    <property type="evidence" value="ECO:0007669"/>
    <property type="project" value="UniProtKB-UniRule"/>
</dbReference>
<dbReference type="InterPro" id="IPR003382">
    <property type="entry name" value="Flavoprotein"/>
</dbReference>
<feature type="binding site" evidence="3">
    <location>
        <position position="355"/>
    </location>
    <ligand>
        <name>CTP</name>
        <dbReference type="ChEBI" id="CHEBI:37563"/>
    </ligand>
</feature>
<keyword evidence="1 3" id="KW-0210">Decarboxylase</keyword>
<feature type="binding site" evidence="3">
    <location>
        <position position="341"/>
    </location>
    <ligand>
        <name>CTP</name>
        <dbReference type="ChEBI" id="CHEBI:37563"/>
    </ligand>
</feature>
<keyword evidence="3 4" id="KW-0285">Flavoprotein</keyword>
<keyword evidence="3" id="KW-0511">Multifunctional enzyme</keyword>
<feature type="domain" description="Flavoprotein" evidence="5">
    <location>
        <begin position="13"/>
        <end position="185"/>
    </location>
</feature>
<sequence>MDGHLAFTRFAGKRLHLGISGSVAGYKSLDLLRQWKDAGIDIGATLTESARQFLSPLLFEALGASPVFDAMYADKGTTGHFDDIFPHLQPGASSHAFAIVAASATTLARIAHGLGDEILSCQALAYPGPLVLAPAMNPRMWANPATQENWATLRRRGHILVEPACGRVACLEEGGGRLADSREIYLAVLKALSPQDFAGKKVMLTMGPTREFWDGIRFWSNPSTGTMGAAVAVAAYLRGAEVHAVSGPTGNPDTPWMPAAVTRHNVVSAKDMFAAASDLWPGMDAGVFTAAVADFSPIPIGPEKFKKDGAKDGFSVTYTPNPDILQTLAASKKPHQRVVAFAAETSNVRESALQKLERKNADMIVANTVNVADSGFGGGPNTGFVADRKGGQELWPAMSKADMAWRILDWLSRL</sequence>
<feature type="binding site" evidence="3">
    <location>
        <position position="359"/>
    </location>
    <ligand>
        <name>CTP</name>
        <dbReference type="ChEBI" id="CHEBI:37563"/>
    </ligand>
</feature>
<evidence type="ECO:0000259" key="5">
    <source>
        <dbReference type="Pfam" id="PF02441"/>
    </source>
</evidence>
<comment type="function">
    <text evidence="4">Catalyzes two steps in the biosynthesis of coenzyme A. In the first step cysteine is conjugated to 4'-phosphopantothenate to form 4-phosphopantothenoylcysteine, in the latter compound is decarboxylated to form 4'-phosphopantotheine.</text>
</comment>
<dbReference type="NCBIfam" id="TIGR00521">
    <property type="entry name" value="coaBC_dfp"/>
    <property type="match status" value="1"/>
</dbReference>
<dbReference type="AlphaFoldDB" id="A0A212JZ55"/>
<dbReference type="SUPFAM" id="SSF102645">
    <property type="entry name" value="CoaB-like"/>
    <property type="match status" value="1"/>
</dbReference>
<keyword evidence="3" id="KW-0460">Magnesium</keyword>
<dbReference type="EMBL" id="FLUQ01000002">
    <property type="protein sequence ID" value="SBW04717.1"/>
    <property type="molecule type" value="Genomic_DNA"/>
</dbReference>
<keyword evidence="3" id="KW-0479">Metal-binding</keyword>
<evidence type="ECO:0000313" key="7">
    <source>
        <dbReference type="EMBL" id="SBW04717.1"/>
    </source>
</evidence>
<dbReference type="GO" id="GO:0015937">
    <property type="term" value="P:coenzyme A biosynthetic process"/>
    <property type="evidence" value="ECO:0007669"/>
    <property type="project" value="UniProtKB-UniRule"/>
</dbReference>
<dbReference type="GO" id="GO:0004633">
    <property type="term" value="F:phosphopantothenoylcysteine decarboxylase activity"/>
    <property type="evidence" value="ECO:0007669"/>
    <property type="project" value="UniProtKB-UniRule"/>
</dbReference>
<comment type="similarity">
    <text evidence="3 4">In the N-terminal section; belongs to the HFCD (homo-oligomeric flavin containing Cys decarboxylase) superfamily.</text>
</comment>
<feature type="domain" description="DNA/pantothenate metabolism flavoprotein C-terminal" evidence="6">
    <location>
        <begin position="198"/>
        <end position="412"/>
    </location>
</feature>
<feature type="binding site" evidence="3">
    <location>
        <begin position="322"/>
        <end position="325"/>
    </location>
    <ligand>
        <name>CTP</name>
        <dbReference type="ChEBI" id="CHEBI:37563"/>
    </ligand>
</feature>
<keyword evidence="3 4" id="KW-0436">Ligase</keyword>
<evidence type="ECO:0000259" key="6">
    <source>
        <dbReference type="Pfam" id="PF04127"/>
    </source>
</evidence>
<dbReference type="EC" id="6.3.2.5" evidence="3"/>
<comment type="cofactor">
    <cofactor evidence="3">
        <name>Mg(2+)</name>
        <dbReference type="ChEBI" id="CHEBI:18420"/>
    </cofactor>
</comment>
<organism evidence="7">
    <name type="scientific">uncultured delta proteobacterium</name>
    <dbReference type="NCBI Taxonomy" id="34034"/>
    <lineage>
        <taxon>Bacteria</taxon>
        <taxon>Deltaproteobacteria</taxon>
        <taxon>environmental samples</taxon>
    </lineage>
</organism>
<dbReference type="Pfam" id="PF04127">
    <property type="entry name" value="DFP"/>
    <property type="match status" value="1"/>
</dbReference>
<comment type="cofactor">
    <cofactor evidence="3">
        <name>FMN</name>
        <dbReference type="ChEBI" id="CHEBI:58210"/>
    </cofactor>
    <text evidence="3">Binds 1 FMN per subunit.</text>
</comment>
<feature type="region of interest" description="Phosphopantothenate--cysteine ligase" evidence="3">
    <location>
        <begin position="202"/>
        <end position="414"/>
    </location>
</feature>
<protein>
    <recommendedName>
        <fullName evidence="3">Coenzyme A biosynthesis bifunctional protein CoaBC</fullName>
    </recommendedName>
    <alternativeName>
        <fullName evidence="3">DNA/pantothenate metabolism flavoprotein</fullName>
    </alternativeName>
    <alternativeName>
        <fullName evidence="3">Phosphopantothenoylcysteine synthetase/decarboxylase</fullName>
        <shortName evidence="3">PPCS-PPCDC</shortName>
    </alternativeName>
    <domain>
        <recommendedName>
            <fullName evidence="3">Phosphopantothenoylcysteine decarboxylase</fullName>
            <shortName evidence="3">PPC decarboxylase</shortName>
            <shortName evidence="3">PPC-DC</shortName>
            <ecNumber evidence="3">4.1.1.36</ecNumber>
        </recommendedName>
        <alternativeName>
            <fullName evidence="3">CoaC</fullName>
        </alternativeName>
    </domain>
    <domain>
        <recommendedName>
            <fullName evidence="3">Phosphopantothenate--cysteine ligase</fullName>
            <ecNumber evidence="3">6.3.2.5</ecNumber>
        </recommendedName>
        <alternativeName>
            <fullName evidence="3">CoaB</fullName>
        </alternativeName>
        <alternativeName>
            <fullName evidence="3">Phosphopantothenoylcysteine synthetase</fullName>
            <shortName evidence="3">PPC synthetase</shortName>
            <shortName evidence="3">PPC-S</shortName>
        </alternativeName>
    </domain>
</protein>
<evidence type="ECO:0000256" key="4">
    <source>
        <dbReference type="RuleBase" id="RU364078"/>
    </source>
</evidence>
<dbReference type="Pfam" id="PF02441">
    <property type="entry name" value="Flavoprotein"/>
    <property type="match status" value="1"/>
</dbReference>
<dbReference type="PANTHER" id="PTHR14359:SF6">
    <property type="entry name" value="PHOSPHOPANTOTHENOYLCYSTEINE DECARBOXYLASE"/>
    <property type="match status" value="1"/>
</dbReference>
<evidence type="ECO:0000256" key="1">
    <source>
        <dbReference type="ARBA" id="ARBA00022793"/>
    </source>
</evidence>
<proteinExistence type="inferred from homology"/>
<dbReference type="UniPathway" id="UPA00241">
    <property type="reaction ID" value="UER00353"/>
</dbReference>
<dbReference type="GO" id="GO:0046872">
    <property type="term" value="F:metal ion binding"/>
    <property type="evidence" value="ECO:0007669"/>
    <property type="project" value="UniProtKB-KW"/>
</dbReference>
<dbReference type="InterPro" id="IPR036551">
    <property type="entry name" value="Flavin_trans-like"/>
</dbReference>
<dbReference type="Gene3D" id="3.40.50.10300">
    <property type="entry name" value="CoaB-like"/>
    <property type="match status" value="1"/>
</dbReference>
<dbReference type="InterPro" id="IPR035929">
    <property type="entry name" value="CoaB-like_sf"/>
</dbReference>
<keyword evidence="2 3" id="KW-0456">Lyase</keyword>
<comment type="pathway">
    <text evidence="3 4">Cofactor biosynthesis; coenzyme A biosynthesis; CoA from (R)-pantothenate: step 2/5.</text>
</comment>
<feature type="binding site" evidence="3">
    <location>
        <position position="294"/>
    </location>
    <ligand>
        <name>CTP</name>
        <dbReference type="ChEBI" id="CHEBI:37563"/>
    </ligand>
</feature>
<dbReference type="PANTHER" id="PTHR14359">
    <property type="entry name" value="HOMO-OLIGOMERIC FLAVIN CONTAINING CYS DECARBOXYLASE FAMILY"/>
    <property type="match status" value="1"/>
</dbReference>
<comment type="catalytic activity">
    <reaction evidence="3 4">
        <text>(R)-4'-phosphopantothenate + L-cysteine + CTP = N-[(R)-4-phosphopantothenoyl]-L-cysteine + CMP + diphosphate + H(+)</text>
        <dbReference type="Rhea" id="RHEA:19397"/>
        <dbReference type="ChEBI" id="CHEBI:10986"/>
        <dbReference type="ChEBI" id="CHEBI:15378"/>
        <dbReference type="ChEBI" id="CHEBI:33019"/>
        <dbReference type="ChEBI" id="CHEBI:35235"/>
        <dbReference type="ChEBI" id="CHEBI:37563"/>
        <dbReference type="ChEBI" id="CHEBI:59458"/>
        <dbReference type="ChEBI" id="CHEBI:60377"/>
        <dbReference type="EC" id="6.3.2.5"/>
    </reaction>
</comment>
<feature type="region of interest" description="Phosphopantothenoylcysteine decarboxylase" evidence="3">
    <location>
        <begin position="1"/>
        <end position="201"/>
    </location>
</feature>
<keyword evidence="3 4" id="KW-0288">FMN</keyword>
<dbReference type="Gene3D" id="3.40.50.1950">
    <property type="entry name" value="Flavin prenyltransferase-like"/>
    <property type="match status" value="1"/>
</dbReference>
<name>A0A212JZ55_9DELT</name>
<dbReference type="GO" id="GO:0015941">
    <property type="term" value="P:pantothenate catabolic process"/>
    <property type="evidence" value="ECO:0007669"/>
    <property type="project" value="InterPro"/>
</dbReference>
<accession>A0A212JZ55</accession>
<comment type="similarity">
    <text evidence="3 4">In the C-terminal section; belongs to the PPC synthetase family.</text>
</comment>
<dbReference type="InterPro" id="IPR007085">
    <property type="entry name" value="DNA/pantothenate-metab_flavo_C"/>
</dbReference>
<dbReference type="GO" id="GO:0010181">
    <property type="term" value="F:FMN binding"/>
    <property type="evidence" value="ECO:0007669"/>
    <property type="project" value="UniProtKB-UniRule"/>
</dbReference>
<feature type="binding site" evidence="3">
    <location>
        <position position="304"/>
    </location>
    <ligand>
        <name>CTP</name>
        <dbReference type="ChEBI" id="CHEBI:37563"/>
    </ligand>
</feature>
<evidence type="ECO:0000256" key="2">
    <source>
        <dbReference type="ARBA" id="ARBA00023239"/>
    </source>
</evidence>
<feature type="active site" description="Proton donor" evidence="3">
    <location>
        <position position="170"/>
    </location>
</feature>
<dbReference type="InterPro" id="IPR005252">
    <property type="entry name" value="CoaBC"/>
</dbReference>
<gene>
    <name evidence="3" type="primary">coaBC</name>
    <name evidence="7" type="ORF">KL86DPRO_20363</name>
</gene>
<reference evidence="7" key="1">
    <citation type="submission" date="2016-04" db="EMBL/GenBank/DDBJ databases">
        <authorList>
            <person name="Evans L.H."/>
            <person name="Alamgir A."/>
            <person name="Owens N."/>
            <person name="Weber N.D."/>
            <person name="Virtaneva K."/>
            <person name="Barbian K."/>
            <person name="Babar A."/>
            <person name="Rosenke K."/>
        </authorList>
    </citation>
    <scope>NUCLEOTIDE SEQUENCE</scope>
    <source>
        <strain evidence="7">86</strain>
    </source>
</reference>